<reference evidence="3 4" key="1">
    <citation type="journal article" date="2006" name="Nature">
        <title>Insights from the genome of the biotrophic fungal plant pathogen Ustilago maydis.</title>
        <authorList>
            <person name="Kamper J."/>
            <person name="Kahmann R."/>
            <person name="Bolker M."/>
            <person name="Ma L.J."/>
            <person name="Brefort T."/>
            <person name="Saville B.J."/>
            <person name="Banuett F."/>
            <person name="Kronstad J.W."/>
            <person name="Gold S.E."/>
            <person name="Muller O."/>
            <person name="Perlin M.H."/>
            <person name="Wosten H.A."/>
            <person name="de Vries R."/>
            <person name="Ruiz-Herrera J."/>
            <person name="Reynaga-Pena C.G."/>
            <person name="Snetselaar K."/>
            <person name="McCann M."/>
            <person name="Perez-Martin J."/>
            <person name="Feldbrugge M."/>
            <person name="Basse C.W."/>
            <person name="Steinberg G."/>
            <person name="Ibeas J.I."/>
            <person name="Holloman W."/>
            <person name="Guzman P."/>
            <person name="Farman M."/>
            <person name="Stajich J.E."/>
            <person name="Sentandreu R."/>
            <person name="Gonzalez-Prieto J.M."/>
            <person name="Kennell J.C."/>
            <person name="Molina L."/>
            <person name="Schirawski J."/>
            <person name="Mendoza-Mendoza A."/>
            <person name="Greilinger D."/>
            <person name="Munch K."/>
            <person name="Rossel N."/>
            <person name="Scherer M."/>
            <person name="Vranes M."/>
            <person name="Ladendorf O."/>
            <person name="Vincon V."/>
            <person name="Fuchs U."/>
            <person name="Sandrock B."/>
            <person name="Meng S."/>
            <person name="Ho E.C."/>
            <person name="Cahill M.J."/>
            <person name="Boyce K.J."/>
            <person name="Klose J."/>
            <person name="Klosterman S.J."/>
            <person name="Deelstra H.J."/>
            <person name="Ortiz-Castellanos L."/>
            <person name="Li W."/>
            <person name="Sanchez-Alonso P."/>
            <person name="Schreier P.H."/>
            <person name="Hauser-Hahn I."/>
            <person name="Vaupel M."/>
            <person name="Koopmann E."/>
            <person name="Friedrich G."/>
            <person name="Voss H."/>
            <person name="Schluter T."/>
            <person name="Margolis J."/>
            <person name="Platt D."/>
            <person name="Swimmer C."/>
            <person name="Gnirke A."/>
            <person name="Chen F."/>
            <person name="Vysotskaia V."/>
            <person name="Mannhaupt G."/>
            <person name="Guldener U."/>
            <person name="Munsterkotter M."/>
            <person name="Haase D."/>
            <person name="Oesterheld M."/>
            <person name="Mewes H.W."/>
            <person name="Mauceli E.W."/>
            <person name="DeCaprio D."/>
            <person name="Wade C.M."/>
            <person name="Butler J."/>
            <person name="Young S."/>
            <person name="Jaffe D.B."/>
            <person name="Calvo S."/>
            <person name="Nusbaum C."/>
            <person name="Galagan J."/>
            <person name="Birren B.W."/>
        </authorList>
    </citation>
    <scope>NUCLEOTIDE SEQUENCE [LARGE SCALE GENOMIC DNA]</scope>
    <source>
        <strain evidence="4">DSM 14603 / FGSC 9021 / UM521</strain>
    </source>
</reference>
<evidence type="ECO:0000256" key="1">
    <source>
        <dbReference type="SAM" id="MobiDB-lite"/>
    </source>
</evidence>
<evidence type="ECO:0000313" key="3">
    <source>
        <dbReference type="EMBL" id="KIS67518.1"/>
    </source>
</evidence>
<dbReference type="VEuPathDB" id="FungiDB:UMAG_04613"/>
<dbReference type="GeneID" id="23564743"/>
<dbReference type="GO" id="GO:0030479">
    <property type="term" value="C:actin cortical patch"/>
    <property type="evidence" value="ECO:0000318"/>
    <property type="project" value="GO_Central"/>
</dbReference>
<dbReference type="GO" id="GO:0008195">
    <property type="term" value="F:phosphatidate phosphatase activity"/>
    <property type="evidence" value="ECO:0000318"/>
    <property type="project" value="GO_Central"/>
</dbReference>
<dbReference type="InParanoid" id="A0A0D1CL95"/>
<name>A0A0D1CL95_MYCMD</name>
<keyword evidence="4" id="KW-1185">Reference proteome</keyword>
<dbReference type="eggNOG" id="ENOG502QT5E">
    <property type="taxonomic scope" value="Eukaryota"/>
</dbReference>
<protein>
    <recommendedName>
        <fullName evidence="2">Phosphatidate phosphatase APP1 catalytic domain-containing protein</fullName>
    </recommendedName>
</protein>
<feature type="domain" description="Phosphatidate phosphatase APP1 catalytic" evidence="2">
    <location>
        <begin position="402"/>
        <end position="555"/>
    </location>
</feature>
<dbReference type="InterPro" id="IPR017210">
    <property type="entry name" value="APP1"/>
</dbReference>
<dbReference type="GO" id="GO:0006629">
    <property type="term" value="P:lipid metabolic process"/>
    <property type="evidence" value="ECO:0000318"/>
    <property type="project" value="GO_Central"/>
</dbReference>
<dbReference type="OMA" id="HYVTNAP"/>
<dbReference type="EMBL" id="CM003152">
    <property type="protein sequence ID" value="KIS67518.1"/>
    <property type="molecule type" value="Genomic_DNA"/>
</dbReference>
<proteinExistence type="predicted"/>
<feature type="compositionally biased region" description="Polar residues" evidence="1">
    <location>
        <begin position="243"/>
        <end position="256"/>
    </location>
</feature>
<feature type="region of interest" description="Disordered" evidence="1">
    <location>
        <begin position="228"/>
        <end position="256"/>
    </location>
</feature>
<dbReference type="InterPro" id="IPR019236">
    <property type="entry name" value="APP1_cat"/>
</dbReference>
<accession>A0A0D1CL95</accession>
<evidence type="ECO:0000259" key="2">
    <source>
        <dbReference type="Pfam" id="PF09949"/>
    </source>
</evidence>
<evidence type="ECO:0000313" key="4">
    <source>
        <dbReference type="Proteomes" id="UP000000561"/>
    </source>
</evidence>
<dbReference type="RefSeq" id="XP_011390911.1">
    <property type="nucleotide sequence ID" value="XM_011392609.1"/>
</dbReference>
<gene>
    <name evidence="3" type="ORF">UMAG_04613</name>
</gene>
<dbReference type="KEGG" id="uma:UMAG_04613"/>
<dbReference type="PANTHER" id="PTHR28208">
    <property type="entry name" value="PHOSPHATIDATE PHOSPHATASE APP1"/>
    <property type="match status" value="1"/>
</dbReference>
<dbReference type="Pfam" id="PF09949">
    <property type="entry name" value="APP1_cat"/>
    <property type="match status" value="1"/>
</dbReference>
<dbReference type="PANTHER" id="PTHR28208:SF3">
    <property type="entry name" value="PHOSPHATIDATE PHOSPHATASE APP1"/>
    <property type="match status" value="1"/>
</dbReference>
<dbReference type="Proteomes" id="UP000000561">
    <property type="component" value="Chromosome 13"/>
</dbReference>
<dbReference type="InterPro" id="IPR052935">
    <property type="entry name" value="Mg2+_PAP"/>
</dbReference>
<feature type="region of interest" description="Disordered" evidence="1">
    <location>
        <begin position="40"/>
        <end position="70"/>
    </location>
</feature>
<dbReference type="PIRSF" id="PIRSF037464">
    <property type="entry name" value="UCP037464_APP1"/>
    <property type="match status" value="1"/>
</dbReference>
<dbReference type="AlphaFoldDB" id="A0A0D1CL95"/>
<sequence length="708" mass="78060">MSRFRIRSRAGSLLNSSFDYLTSRDWPAVAGSARAKLQLASTSATTPTRDIRAGQASHFSSSTSLPRVRDMSGRAGVENVVLLPGWTQRRVARDRHPQGWATIDAPEDLEDGEVELHIWLHGLVAKTLHSPSRSQRIFNQMARQLAGLPKIQPQPAGSSILDSSAAATYVEEPQQIDGDLFLQNDSHGRSHENFSEIIARKVIEKADDQTLVRLMEDLHAFPTDSAAAREAAKDADQSPAAVSASSTFSQSPKRTDTMLSGGSAQWLTRSLDEVAVFHQNLSRRLQAYWVYRSPYKDVHIEVTPVINGTVACDQKGNRLTLASTRLTTDSTGQFEHRLIVPWHMLSSFCRHFADHLQASPDKIEAVEIRAKLLSSIAEGSVEAGSETTWRRCPIHEDHPRRVRVISDIDDTIKHTGVVQGAKQILRNVFVLPYHEAEVKGISSWYHAMADMGVGLHYVTNAPLELHSLVLDFLETVRLPISHLVLKHYPSGARSLLSSWLEPAGERKRANVVKILDNFRTSQFILIGDSGELDLELYCALAAERPDQVRGIFIRDVSTPASQKAEPSAFSAAPSVDGPTNISASTLGGALPKAPRSAVTQSTWVRRPDAAEPAFFDTSYHPPRAPASLDLPANRLTDTAAHAAQSNRAVSEQEIRQAQAFQTRLNKSTSIIPRSTVFRLFKEGADVEKQACQLVRELQNGTRPADRPL</sequence>
<organism evidence="3 4">
    <name type="scientific">Mycosarcoma maydis</name>
    <name type="common">Corn smut fungus</name>
    <name type="synonym">Ustilago maydis</name>
    <dbReference type="NCBI Taxonomy" id="5270"/>
    <lineage>
        <taxon>Eukaryota</taxon>
        <taxon>Fungi</taxon>
        <taxon>Dikarya</taxon>
        <taxon>Basidiomycota</taxon>
        <taxon>Ustilaginomycotina</taxon>
        <taxon>Ustilaginomycetes</taxon>
        <taxon>Ustilaginales</taxon>
        <taxon>Ustilaginaceae</taxon>
        <taxon>Mycosarcoma</taxon>
    </lineage>
</organism>
<dbReference type="OrthoDB" id="2117591at2759"/>